<feature type="domain" description="Cardiolipin synthase N-terminal" evidence="7">
    <location>
        <begin position="27"/>
        <end position="69"/>
    </location>
</feature>
<comment type="subcellular location">
    <subcellularLocation>
        <location evidence="1">Cell membrane</location>
        <topology evidence="1">Multi-pass membrane protein</topology>
    </subcellularLocation>
</comment>
<keyword evidence="3 6" id="KW-0812">Transmembrane</keyword>
<dbReference type="InterPro" id="IPR027379">
    <property type="entry name" value="CLS_N"/>
</dbReference>
<evidence type="ECO:0000256" key="4">
    <source>
        <dbReference type="ARBA" id="ARBA00022989"/>
    </source>
</evidence>
<proteinExistence type="predicted"/>
<keyword evidence="4 6" id="KW-1133">Transmembrane helix</keyword>
<reference evidence="8 9" key="1">
    <citation type="submission" date="2019-10" db="EMBL/GenBank/DDBJ databases">
        <title>Rubrobacter sp nov SCSIO 52090 isolated from a deep-sea sediment in the South China Sea.</title>
        <authorList>
            <person name="Chen R.W."/>
        </authorList>
    </citation>
    <scope>NUCLEOTIDE SEQUENCE [LARGE SCALE GENOMIC DNA]</scope>
    <source>
        <strain evidence="8 9">SCSIO 52909</strain>
    </source>
</reference>
<dbReference type="Proteomes" id="UP000501452">
    <property type="component" value="Chromosome"/>
</dbReference>
<evidence type="ECO:0000256" key="3">
    <source>
        <dbReference type="ARBA" id="ARBA00022692"/>
    </source>
</evidence>
<organism evidence="8 9">
    <name type="scientific">Rubrobacter tropicus</name>
    <dbReference type="NCBI Taxonomy" id="2653851"/>
    <lineage>
        <taxon>Bacteria</taxon>
        <taxon>Bacillati</taxon>
        <taxon>Actinomycetota</taxon>
        <taxon>Rubrobacteria</taxon>
        <taxon>Rubrobacterales</taxon>
        <taxon>Rubrobacteraceae</taxon>
        <taxon>Rubrobacter</taxon>
    </lineage>
</organism>
<sequence>MAKTRWSELSDREKTAVLTVGSVQISLLLTALADIYRRPAGEIRGNKWAWVAVSFVNFIGPISYFTFGRKR</sequence>
<feature type="transmembrane region" description="Helical" evidence="6">
    <location>
        <begin position="16"/>
        <end position="36"/>
    </location>
</feature>
<keyword evidence="5 6" id="KW-0472">Membrane</keyword>
<dbReference type="RefSeq" id="WP_166179203.1">
    <property type="nucleotide sequence ID" value="NZ_CP045119.1"/>
</dbReference>
<dbReference type="KEGG" id="rub:GBA63_20305"/>
<gene>
    <name evidence="8" type="ORF">GBA63_20305</name>
</gene>
<evidence type="ECO:0000259" key="7">
    <source>
        <dbReference type="Pfam" id="PF13396"/>
    </source>
</evidence>
<evidence type="ECO:0000256" key="2">
    <source>
        <dbReference type="ARBA" id="ARBA00022475"/>
    </source>
</evidence>
<keyword evidence="9" id="KW-1185">Reference proteome</keyword>
<dbReference type="GO" id="GO:0005886">
    <property type="term" value="C:plasma membrane"/>
    <property type="evidence" value="ECO:0007669"/>
    <property type="project" value="UniProtKB-SubCell"/>
</dbReference>
<keyword evidence="2" id="KW-1003">Cell membrane</keyword>
<name>A0A6G8QE01_9ACTN</name>
<evidence type="ECO:0000256" key="6">
    <source>
        <dbReference type="SAM" id="Phobius"/>
    </source>
</evidence>
<evidence type="ECO:0000256" key="1">
    <source>
        <dbReference type="ARBA" id="ARBA00004651"/>
    </source>
</evidence>
<dbReference type="AlphaFoldDB" id="A0A6G8QE01"/>
<feature type="transmembrane region" description="Helical" evidence="6">
    <location>
        <begin position="48"/>
        <end position="67"/>
    </location>
</feature>
<evidence type="ECO:0000313" key="8">
    <source>
        <dbReference type="EMBL" id="QIN84730.1"/>
    </source>
</evidence>
<evidence type="ECO:0000256" key="5">
    <source>
        <dbReference type="ARBA" id="ARBA00023136"/>
    </source>
</evidence>
<evidence type="ECO:0000313" key="9">
    <source>
        <dbReference type="Proteomes" id="UP000501452"/>
    </source>
</evidence>
<accession>A0A6G8QE01</accession>
<dbReference type="Pfam" id="PF13396">
    <property type="entry name" value="PLDc_N"/>
    <property type="match status" value="1"/>
</dbReference>
<dbReference type="EMBL" id="CP045119">
    <property type="protein sequence ID" value="QIN84730.1"/>
    <property type="molecule type" value="Genomic_DNA"/>
</dbReference>
<protein>
    <recommendedName>
        <fullName evidence="7">Cardiolipin synthase N-terminal domain-containing protein</fullName>
    </recommendedName>
</protein>